<evidence type="ECO:0000256" key="6">
    <source>
        <dbReference type="ARBA" id="ARBA00022970"/>
    </source>
</evidence>
<evidence type="ECO:0000256" key="9">
    <source>
        <dbReference type="ARBA" id="ARBA00023136"/>
    </source>
</evidence>
<dbReference type="NCBIfam" id="TIGR00798">
    <property type="entry name" value="mtc"/>
    <property type="match status" value="1"/>
</dbReference>
<dbReference type="GO" id="GO:1990542">
    <property type="term" value="P:mitochondrial transmembrane transport"/>
    <property type="evidence" value="ECO:0000318"/>
    <property type="project" value="GO_Central"/>
</dbReference>
<feature type="transmembrane region" description="Helical" evidence="10">
    <location>
        <begin position="379"/>
        <end position="398"/>
    </location>
</feature>
<feature type="transmembrane region" description="Helical" evidence="10">
    <location>
        <begin position="281"/>
        <end position="303"/>
    </location>
</feature>
<evidence type="ECO:0000256" key="10">
    <source>
        <dbReference type="SAM" id="Phobius"/>
    </source>
</evidence>
<dbReference type="FunCoup" id="A8WN68">
    <property type="interactions" value="412"/>
</dbReference>
<dbReference type="RefSeq" id="XP_002630299.1">
    <property type="nucleotide sequence ID" value="XM_002630253.1"/>
</dbReference>
<name>A8WN68_CAEBR</name>
<evidence type="ECO:0000256" key="7">
    <source>
        <dbReference type="ARBA" id="ARBA00022989"/>
    </source>
</evidence>
<dbReference type="GeneID" id="8571814"/>
<dbReference type="Proteomes" id="UP000008549">
    <property type="component" value="Unassembled WGS sequence"/>
</dbReference>
<dbReference type="GO" id="GO:0015075">
    <property type="term" value="F:monoatomic ion transmembrane transporter activity"/>
    <property type="evidence" value="ECO:0007669"/>
    <property type="project" value="InterPro"/>
</dbReference>
<feature type="transmembrane region" description="Helical" evidence="10">
    <location>
        <begin position="104"/>
        <end position="122"/>
    </location>
</feature>
<gene>
    <name evidence="13" type="primary">sfxn-5</name>
    <name evidence="11" type="synonym">Cbr-sfxn-5</name>
    <name evidence="13" type="ORF">CBG00735</name>
    <name evidence="11" type="ORF">CBG_00735</name>
</gene>
<evidence type="ECO:0000256" key="3">
    <source>
        <dbReference type="ARBA" id="ARBA00006803"/>
    </source>
</evidence>
<dbReference type="Pfam" id="PF03820">
    <property type="entry name" value="SFXNs"/>
    <property type="match status" value="1"/>
</dbReference>
<dbReference type="eggNOG" id="KOG3767">
    <property type="taxonomic scope" value="Eukaryota"/>
</dbReference>
<dbReference type="AlphaFoldDB" id="A8WN68"/>
<keyword evidence="4" id="KW-0813">Transport</keyword>
<dbReference type="EMBL" id="HE600999">
    <property type="protein sequence ID" value="CAP21923.1"/>
    <property type="molecule type" value="Genomic_DNA"/>
</dbReference>
<reference evidence="11 12" key="1">
    <citation type="journal article" date="2003" name="PLoS Biol.">
        <title>The genome sequence of Caenorhabditis briggsae: a platform for comparative genomics.</title>
        <authorList>
            <person name="Stein L.D."/>
            <person name="Bao Z."/>
            <person name="Blasiar D."/>
            <person name="Blumenthal T."/>
            <person name="Brent M.R."/>
            <person name="Chen N."/>
            <person name="Chinwalla A."/>
            <person name="Clarke L."/>
            <person name="Clee C."/>
            <person name="Coghlan A."/>
            <person name="Coulson A."/>
            <person name="D'Eustachio P."/>
            <person name="Fitch D.H."/>
            <person name="Fulton L.A."/>
            <person name="Fulton R.E."/>
            <person name="Griffiths-Jones S."/>
            <person name="Harris T.W."/>
            <person name="Hillier L.W."/>
            <person name="Kamath R."/>
            <person name="Kuwabara P.E."/>
            <person name="Mardis E.R."/>
            <person name="Marra M.A."/>
            <person name="Miner T.L."/>
            <person name="Minx P."/>
            <person name="Mullikin J.C."/>
            <person name="Plumb R.W."/>
            <person name="Rogers J."/>
            <person name="Schein J.E."/>
            <person name="Sohrmann M."/>
            <person name="Spieth J."/>
            <person name="Stajich J.E."/>
            <person name="Wei C."/>
            <person name="Willey D."/>
            <person name="Wilson R.K."/>
            <person name="Durbin R."/>
            <person name="Waterston R.H."/>
        </authorList>
    </citation>
    <scope>NUCLEOTIDE SEQUENCE [LARGE SCALE GENOMIC DNA]</scope>
    <source>
        <strain evidence="11 12">AF16</strain>
    </source>
</reference>
<dbReference type="InterPro" id="IPR004686">
    <property type="entry name" value="Mtc"/>
</dbReference>
<dbReference type="GO" id="GO:0005743">
    <property type="term" value="C:mitochondrial inner membrane"/>
    <property type="evidence" value="ECO:0000318"/>
    <property type="project" value="GO_Central"/>
</dbReference>
<evidence type="ECO:0000256" key="2">
    <source>
        <dbReference type="ARBA" id="ARBA00005974"/>
    </source>
</evidence>
<dbReference type="GO" id="GO:0006865">
    <property type="term" value="P:amino acid transport"/>
    <property type="evidence" value="ECO:0007669"/>
    <property type="project" value="UniProtKB-KW"/>
</dbReference>
<keyword evidence="9 10" id="KW-0472">Membrane</keyword>
<keyword evidence="8" id="KW-0496">Mitochondrion</keyword>
<keyword evidence="6" id="KW-0029">Amino-acid transport</keyword>
<evidence type="ECO:0000256" key="4">
    <source>
        <dbReference type="ARBA" id="ARBA00022448"/>
    </source>
</evidence>
<dbReference type="GO" id="GO:0007606">
    <property type="term" value="P:sensory perception of chemical stimulus"/>
    <property type="evidence" value="ECO:0007669"/>
    <property type="project" value="InterPro"/>
</dbReference>
<dbReference type="GO" id="GO:0022857">
    <property type="term" value="F:transmembrane transporter activity"/>
    <property type="evidence" value="ECO:0000318"/>
    <property type="project" value="GO_Central"/>
</dbReference>
<dbReference type="WormBase" id="CBG00735">
    <property type="protein sequence ID" value="CBP48902"/>
    <property type="gene ID" value="WBGene00024078"/>
    <property type="gene designation" value="Cbr-sfxn-5"/>
</dbReference>
<protein>
    <submittedName>
        <fullName evidence="11">Protein CBR-SFXN-5</fullName>
    </submittedName>
</protein>
<organism evidence="11 12">
    <name type="scientific">Caenorhabditis briggsae</name>
    <dbReference type="NCBI Taxonomy" id="6238"/>
    <lineage>
        <taxon>Eukaryota</taxon>
        <taxon>Metazoa</taxon>
        <taxon>Ecdysozoa</taxon>
        <taxon>Nematoda</taxon>
        <taxon>Chromadorea</taxon>
        <taxon>Rhabditida</taxon>
        <taxon>Rhabditina</taxon>
        <taxon>Rhabditomorpha</taxon>
        <taxon>Rhabditoidea</taxon>
        <taxon>Rhabditidae</taxon>
        <taxon>Peloderinae</taxon>
        <taxon>Caenorhabditis</taxon>
    </lineage>
</organism>
<dbReference type="KEGG" id="cbr:CBG_00735"/>
<dbReference type="PANTHER" id="PTHR11153:SF6">
    <property type="entry name" value="SIDEROFLEXIN-5"/>
    <property type="match status" value="1"/>
</dbReference>
<feature type="non-terminal residue" evidence="11">
    <location>
        <position position="593"/>
    </location>
</feature>
<dbReference type="InterPro" id="IPR004151">
    <property type="entry name" value="7TM_GPCR_serpentine_rcpt_Sre"/>
</dbReference>
<proteinExistence type="inferred from homology"/>
<feature type="transmembrane region" description="Helical" evidence="10">
    <location>
        <begin position="503"/>
        <end position="522"/>
    </location>
</feature>
<reference evidence="11 12" key="2">
    <citation type="journal article" date="2011" name="PLoS Genet.">
        <title>Caenorhabditis briggsae recombinant inbred line genotypes reveal inter-strain incompatibility and the evolution of recombination.</title>
        <authorList>
            <person name="Ross J.A."/>
            <person name="Koboldt D.C."/>
            <person name="Staisch J.E."/>
            <person name="Chamberlin H.M."/>
            <person name="Gupta B.P."/>
            <person name="Miller R.D."/>
            <person name="Baird S.E."/>
            <person name="Haag E.S."/>
        </authorList>
    </citation>
    <scope>NUCLEOTIDE SEQUENCE [LARGE SCALE GENOMIC DNA]</scope>
    <source>
        <strain evidence="11 12">AF16</strain>
    </source>
</reference>
<evidence type="ECO:0000256" key="5">
    <source>
        <dbReference type="ARBA" id="ARBA00022692"/>
    </source>
</evidence>
<comment type="similarity">
    <text evidence="2">Belongs to the sideroflexin family.</text>
</comment>
<feature type="transmembrane region" description="Helical" evidence="10">
    <location>
        <begin position="156"/>
        <end position="177"/>
    </location>
</feature>
<comment type="subcellular location">
    <subcellularLocation>
        <location evidence="1">Mitochondrion membrane</location>
        <topology evidence="1">Multi-pass membrane protein</topology>
    </subcellularLocation>
</comment>
<evidence type="ECO:0000313" key="11">
    <source>
        <dbReference type="EMBL" id="CAP21923.1"/>
    </source>
</evidence>
<dbReference type="PANTHER" id="PTHR11153">
    <property type="entry name" value="SIDEROFLEXIN"/>
    <property type="match status" value="1"/>
</dbReference>
<evidence type="ECO:0000313" key="12">
    <source>
        <dbReference type="Proteomes" id="UP000008549"/>
    </source>
</evidence>
<dbReference type="HOGENOM" id="CLU_460495_0_0_1"/>
<keyword evidence="5 10" id="KW-0812">Transmembrane</keyword>
<comment type="similarity">
    <text evidence="3">Belongs to the nematode receptor-like protein sre family.</text>
</comment>
<evidence type="ECO:0000313" key="13">
    <source>
        <dbReference type="WormBase" id="CBG00735"/>
    </source>
</evidence>
<evidence type="ECO:0000256" key="1">
    <source>
        <dbReference type="ARBA" id="ARBA00004225"/>
    </source>
</evidence>
<feature type="transmembrane region" description="Helical" evidence="10">
    <location>
        <begin position="462"/>
        <end position="483"/>
    </location>
</feature>
<keyword evidence="7 10" id="KW-1133">Transmembrane helix</keyword>
<dbReference type="STRING" id="6238.A8WN68"/>
<dbReference type="Pfam" id="PF03125">
    <property type="entry name" value="Sre"/>
    <property type="match status" value="1"/>
</dbReference>
<accession>A8WN68</accession>
<dbReference type="CTD" id="8571814"/>
<dbReference type="InParanoid" id="A8WN68"/>
<sequence length="593" mass="67394">ITMSQPETLFGYPTYPKFKLGETRFPQDTFLGRYLHCLDVIDPRTLFASNKKLEESLELLDAYKSGTALNVPDKALWEAQKLKSAVLHSDTGEKVFPPFRMSGFVPFGWITVTGMLLPNPSWPTLLFWQWMNQSHNACVNYANRNATQPQPLSKYIGAYGAAVTAACSISGGLTYFIKKASSLPPTTRLIIQRFVPLPATSLASSLNVICMRWNEMETGIEVYEKGTGKVVGVSKAAAKQAVTDTTLVRAFLPVPLLLMPPCIMPFLERFKWVTKTQVRHIFVNAIVCTLSFAVSLPVALALFPQESAVSFLKILYNVINKISIFQISRELLEPEIQQKTSQSQLYYNKGLTLLLAVERYFATIWVASYESKKYKSVSFLLVGTNIVAGFIASMVFHYELLFNLISVVSLGLFLNIVSILLFWTLHSLNKTNMEVCQNRDIQQSYTLSLRFQLNENLKIMKWLQNCILVVTVSNTLLAGFLVVSNHAHLKENYPVLVKYCHSFLNFGIAVYAQVAFCVCALADRNFRQYFLRFEIIRIFLKPFFGRIFPEDFKIKETLSTSEETNVYFSKLSLQWDDTMMKNVKGVVKKRKKF</sequence>
<feature type="transmembrane region" description="Helical" evidence="10">
    <location>
        <begin position="404"/>
        <end position="423"/>
    </location>
</feature>
<keyword evidence="12" id="KW-1185">Reference proteome</keyword>
<feature type="non-terminal residue" evidence="11">
    <location>
        <position position="1"/>
    </location>
</feature>
<evidence type="ECO:0000256" key="8">
    <source>
        <dbReference type="ARBA" id="ARBA00023128"/>
    </source>
</evidence>
<feature type="transmembrane region" description="Helical" evidence="10">
    <location>
        <begin position="350"/>
        <end position="367"/>
    </location>
</feature>